<dbReference type="PROSITE" id="PS51257">
    <property type="entry name" value="PROKAR_LIPOPROTEIN"/>
    <property type="match status" value="1"/>
</dbReference>
<sequence>MMRKWGRSITAAGVLVAALVLAGCASGGDTSGGGNGGGATQTVAPGDLPTGVEGAAHFDDFALVVGDGDIDVRLWFDPRCPVCGHFEEAAGERIAALVDDGTITYSLHPMNFLDRASQGTRYSSRAGSALTCVAVEQPELVLDSLKAIYDAIPPEGTAGLENAEITSVLVDGGVDAGIGDCVDAETYTAWVQASNDAALAGIEGADISAIQGTPTLIVNGTAYRGDVIDTEAIVAFITSGGQS</sequence>
<dbReference type="EMBL" id="CP035491">
    <property type="protein sequence ID" value="QAY73917.1"/>
    <property type="molecule type" value="Genomic_DNA"/>
</dbReference>
<dbReference type="InterPro" id="IPR012336">
    <property type="entry name" value="Thioredoxin-like_fold"/>
</dbReference>
<gene>
    <name evidence="3" type="ORF">ET445_11765</name>
</gene>
<feature type="chain" id="PRO_5038560412" description="Thioredoxin-like fold domain-containing protein" evidence="1">
    <location>
        <begin position="23"/>
        <end position="243"/>
    </location>
</feature>
<proteinExistence type="predicted"/>
<dbReference type="Gene3D" id="3.40.30.10">
    <property type="entry name" value="Glutaredoxin"/>
    <property type="match status" value="1"/>
</dbReference>
<protein>
    <recommendedName>
        <fullName evidence="2">Thioredoxin-like fold domain-containing protein</fullName>
    </recommendedName>
</protein>
<dbReference type="Pfam" id="PF13462">
    <property type="entry name" value="Thioredoxin_4"/>
    <property type="match status" value="1"/>
</dbReference>
<dbReference type="RefSeq" id="WP_129191467.1">
    <property type="nucleotide sequence ID" value="NZ_CP035491.1"/>
</dbReference>
<evidence type="ECO:0000259" key="2">
    <source>
        <dbReference type="Pfam" id="PF13462"/>
    </source>
</evidence>
<dbReference type="Proteomes" id="UP000291259">
    <property type="component" value="Chromosome"/>
</dbReference>
<dbReference type="AlphaFoldDB" id="A0A4P6FIW2"/>
<dbReference type="InterPro" id="IPR036249">
    <property type="entry name" value="Thioredoxin-like_sf"/>
</dbReference>
<name>A0A4P6FIW2_9MICO</name>
<keyword evidence="4" id="KW-1185">Reference proteome</keyword>
<dbReference type="KEGG" id="agf:ET445_11765"/>
<evidence type="ECO:0000313" key="3">
    <source>
        <dbReference type="EMBL" id="QAY73917.1"/>
    </source>
</evidence>
<reference evidence="3 4" key="1">
    <citation type="submission" date="2019-01" db="EMBL/GenBank/DDBJ databases">
        <title>Genome sequencing of strain FW100M-8.</title>
        <authorList>
            <person name="Heo J."/>
            <person name="Kim S.-J."/>
            <person name="Kim J.-S."/>
            <person name="Hong S.-B."/>
            <person name="Kwon S.-W."/>
        </authorList>
    </citation>
    <scope>NUCLEOTIDE SEQUENCE [LARGE SCALE GENOMIC DNA]</scope>
    <source>
        <strain evidence="3 4">FW100M-8</strain>
    </source>
</reference>
<accession>A0A4P6FIW2</accession>
<feature type="signal peptide" evidence="1">
    <location>
        <begin position="1"/>
        <end position="22"/>
    </location>
</feature>
<evidence type="ECO:0000256" key="1">
    <source>
        <dbReference type="SAM" id="SignalP"/>
    </source>
</evidence>
<dbReference type="OrthoDB" id="117402at2"/>
<keyword evidence="1" id="KW-0732">Signal</keyword>
<organism evidence="3 4">
    <name type="scientific">Agromyces protaetiae</name>
    <dbReference type="NCBI Taxonomy" id="2509455"/>
    <lineage>
        <taxon>Bacteria</taxon>
        <taxon>Bacillati</taxon>
        <taxon>Actinomycetota</taxon>
        <taxon>Actinomycetes</taxon>
        <taxon>Micrococcales</taxon>
        <taxon>Microbacteriaceae</taxon>
        <taxon>Agromyces</taxon>
    </lineage>
</organism>
<feature type="domain" description="Thioredoxin-like fold" evidence="2">
    <location>
        <begin position="72"/>
        <end position="226"/>
    </location>
</feature>
<dbReference type="SUPFAM" id="SSF52833">
    <property type="entry name" value="Thioredoxin-like"/>
    <property type="match status" value="1"/>
</dbReference>
<evidence type="ECO:0000313" key="4">
    <source>
        <dbReference type="Proteomes" id="UP000291259"/>
    </source>
</evidence>